<dbReference type="Proteomes" id="UP000597338">
    <property type="component" value="Unassembled WGS sequence"/>
</dbReference>
<proteinExistence type="predicted"/>
<organism evidence="2 3">
    <name type="scientific">Parapedobacter defluvii</name>
    <dbReference type="NCBI Taxonomy" id="2045106"/>
    <lineage>
        <taxon>Bacteria</taxon>
        <taxon>Pseudomonadati</taxon>
        <taxon>Bacteroidota</taxon>
        <taxon>Sphingobacteriia</taxon>
        <taxon>Sphingobacteriales</taxon>
        <taxon>Sphingobacteriaceae</taxon>
        <taxon>Parapedobacter</taxon>
    </lineage>
</organism>
<evidence type="ECO:0000256" key="1">
    <source>
        <dbReference type="SAM" id="MobiDB-lite"/>
    </source>
</evidence>
<name>A0ABQ1MUD8_9SPHI</name>
<evidence type="ECO:0000313" key="2">
    <source>
        <dbReference type="EMBL" id="GGC43173.1"/>
    </source>
</evidence>
<protein>
    <submittedName>
        <fullName evidence="2">Uncharacterized protein</fullName>
    </submittedName>
</protein>
<accession>A0ABQ1MUD8</accession>
<gene>
    <name evidence="2" type="ORF">GCM10011386_39310</name>
</gene>
<comment type="caution">
    <text evidence="2">The sequence shown here is derived from an EMBL/GenBank/DDBJ whole genome shotgun (WGS) entry which is preliminary data.</text>
</comment>
<reference evidence="3" key="1">
    <citation type="journal article" date="2019" name="Int. J. Syst. Evol. Microbiol.">
        <title>The Global Catalogue of Microorganisms (GCM) 10K type strain sequencing project: providing services to taxonomists for standard genome sequencing and annotation.</title>
        <authorList>
            <consortium name="The Broad Institute Genomics Platform"/>
            <consortium name="The Broad Institute Genome Sequencing Center for Infectious Disease"/>
            <person name="Wu L."/>
            <person name="Ma J."/>
        </authorList>
    </citation>
    <scope>NUCLEOTIDE SEQUENCE [LARGE SCALE GENOMIC DNA]</scope>
    <source>
        <strain evidence="3">CGMCC 1.15342</strain>
    </source>
</reference>
<evidence type="ECO:0000313" key="3">
    <source>
        <dbReference type="Proteomes" id="UP000597338"/>
    </source>
</evidence>
<keyword evidence="3" id="KW-1185">Reference proteome</keyword>
<feature type="region of interest" description="Disordered" evidence="1">
    <location>
        <begin position="51"/>
        <end position="74"/>
    </location>
</feature>
<dbReference type="EMBL" id="BMIK01000019">
    <property type="protein sequence ID" value="GGC43173.1"/>
    <property type="molecule type" value="Genomic_DNA"/>
</dbReference>
<sequence>MSGWLPWYRRLKEGLSTVAGAVLAAPLKLPPKVVAGARYVALVMGLLDALEAGQPDRPPTGGEGEAGQEEPPDA</sequence>